<evidence type="ECO:0000313" key="8">
    <source>
        <dbReference type="Proteomes" id="UP000250189"/>
    </source>
</evidence>
<keyword evidence="5" id="KW-0830">Ubiquinone</keyword>
<dbReference type="PANTHER" id="PTHR45036:SF1">
    <property type="entry name" value="METHYLTRANSFERASE LIKE 7A"/>
    <property type="match status" value="1"/>
</dbReference>
<dbReference type="Proteomes" id="UP000250189">
    <property type="component" value="Chromosome"/>
</dbReference>
<reference evidence="5 8" key="3">
    <citation type="submission" date="2016-04" db="EMBL/GenBank/DDBJ databases">
        <title>Complete genome sequence of Thermococcus chitonophagus type strain GC74.</title>
        <authorList>
            <person name="Oger P.M."/>
        </authorList>
    </citation>
    <scope>NUCLEOTIDE SEQUENCE [LARGE SCALE GENOMIC DNA]</scope>
    <source>
        <strain evidence="5 8">GC74</strain>
    </source>
</reference>
<dbReference type="GeneID" id="33322299"/>
<dbReference type="GO" id="GO:0032259">
    <property type="term" value="P:methylation"/>
    <property type="evidence" value="ECO:0007669"/>
    <property type="project" value="UniProtKB-KW"/>
</dbReference>
<evidence type="ECO:0000313" key="7">
    <source>
        <dbReference type="Proteomes" id="UP000093069"/>
    </source>
</evidence>
<keyword evidence="2 6" id="KW-0808">Transferase</keyword>
<dbReference type="EMBL" id="LN999010">
    <property type="protein sequence ID" value="CUX78300.1"/>
    <property type="molecule type" value="Genomic_DNA"/>
</dbReference>
<keyword evidence="8" id="KW-1185">Reference proteome</keyword>
<gene>
    <name evidence="5" type="ORF">A3L04_06930</name>
    <name evidence="6" type="ORF">CHITON_1521</name>
</gene>
<sequence length="198" mass="23089">MYREKYNRLGERYEVLEIPLDRYFNPLRKKAVSLAQGRTLEVGVGTGKTLKYYPRNVELYAIDGSEEMIKIAKRRAKELGLTVKFFVGDVEKLPFPDNFFDTVISSFVFCTVPNPRKGMEEIRRVLKPGGRAVFLEHTISDSDLLNFIFLKPLDRILGYLIDDSTLRRTYDLIKEFFDVELEEKYYRGIVRLVVGRKG</sequence>
<dbReference type="Proteomes" id="UP000093069">
    <property type="component" value="Chromosome I"/>
</dbReference>
<dbReference type="EC" id="2.1.1.17" evidence="6"/>
<evidence type="ECO:0000259" key="4">
    <source>
        <dbReference type="Pfam" id="PF08241"/>
    </source>
</evidence>
<dbReference type="InterPro" id="IPR013216">
    <property type="entry name" value="Methyltransf_11"/>
</dbReference>
<dbReference type="STRING" id="54262.CHITON_1521"/>
<organism evidence="6 7">
    <name type="scientific">Thermococcus chitonophagus</name>
    <dbReference type="NCBI Taxonomy" id="54262"/>
    <lineage>
        <taxon>Archaea</taxon>
        <taxon>Methanobacteriati</taxon>
        <taxon>Methanobacteriota</taxon>
        <taxon>Thermococci</taxon>
        <taxon>Thermococcales</taxon>
        <taxon>Thermococcaceae</taxon>
        <taxon>Thermococcus</taxon>
    </lineage>
</organism>
<evidence type="ECO:0000256" key="1">
    <source>
        <dbReference type="ARBA" id="ARBA00022603"/>
    </source>
</evidence>
<dbReference type="RefSeq" id="WP_068578235.1">
    <property type="nucleotide sequence ID" value="NZ_CP015193.1"/>
</dbReference>
<dbReference type="KEGG" id="tch:CHITON_1521"/>
<dbReference type="PROSITE" id="PS01184">
    <property type="entry name" value="UBIE_2"/>
    <property type="match status" value="1"/>
</dbReference>
<dbReference type="GO" id="GO:0004608">
    <property type="term" value="F:phosphatidylethanolamine N-methyltransferase activity"/>
    <property type="evidence" value="ECO:0007669"/>
    <property type="project" value="UniProtKB-EC"/>
</dbReference>
<evidence type="ECO:0000256" key="2">
    <source>
        <dbReference type="ARBA" id="ARBA00022679"/>
    </source>
</evidence>
<proteinExistence type="predicted"/>
<dbReference type="InterPro" id="IPR023576">
    <property type="entry name" value="UbiE/COQ5_MeTrFase_CS"/>
</dbReference>
<dbReference type="Gene3D" id="3.40.50.150">
    <property type="entry name" value="Vaccinia Virus protein VP39"/>
    <property type="match status" value="1"/>
</dbReference>
<dbReference type="CDD" id="cd02440">
    <property type="entry name" value="AdoMet_MTases"/>
    <property type="match status" value="1"/>
</dbReference>
<feature type="domain" description="Methyltransferase type 11" evidence="4">
    <location>
        <begin position="40"/>
        <end position="134"/>
    </location>
</feature>
<evidence type="ECO:0000313" key="6">
    <source>
        <dbReference type="EMBL" id="CUX78300.1"/>
    </source>
</evidence>
<name>A0A160VTN2_9EURY</name>
<protein>
    <submittedName>
        <fullName evidence="6">Phosphatidylethanolamine N-methyltransferase</fullName>
        <ecNumber evidence="6">2.1.1.17</ecNumber>
    </submittedName>
    <submittedName>
        <fullName evidence="5">Ubiquinone biosynthesis protein</fullName>
    </submittedName>
</protein>
<dbReference type="InterPro" id="IPR029063">
    <property type="entry name" value="SAM-dependent_MTases_sf"/>
</dbReference>
<dbReference type="Pfam" id="PF08241">
    <property type="entry name" value="Methyltransf_11"/>
    <property type="match status" value="1"/>
</dbReference>
<evidence type="ECO:0000313" key="5">
    <source>
        <dbReference type="EMBL" id="ASJ16827.1"/>
    </source>
</evidence>
<dbReference type="EMBL" id="CP015193">
    <property type="protein sequence ID" value="ASJ16827.1"/>
    <property type="molecule type" value="Genomic_DNA"/>
</dbReference>
<dbReference type="OrthoDB" id="147504at2157"/>
<dbReference type="InterPro" id="IPR052356">
    <property type="entry name" value="Thiol_S-MT"/>
</dbReference>
<dbReference type="PANTHER" id="PTHR45036">
    <property type="entry name" value="METHYLTRANSFERASE LIKE 7B"/>
    <property type="match status" value="1"/>
</dbReference>
<reference evidence="6" key="1">
    <citation type="submission" date="2016-01" db="EMBL/GenBank/DDBJ databases">
        <authorList>
            <person name="Oliw E.H."/>
        </authorList>
    </citation>
    <scope>NUCLEOTIDE SEQUENCE</scope>
    <source>
        <strain evidence="6">1</strain>
    </source>
</reference>
<dbReference type="AlphaFoldDB" id="A0A160VTN2"/>
<accession>A0A160VTN2</accession>
<dbReference type="SUPFAM" id="SSF53335">
    <property type="entry name" value="S-adenosyl-L-methionine-dependent methyltransferases"/>
    <property type="match status" value="1"/>
</dbReference>
<keyword evidence="1 6" id="KW-0489">Methyltransferase</keyword>
<keyword evidence="3" id="KW-0949">S-adenosyl-L-methionine</keyword>
<reference evidence="7" key="2">
    <citation type="submission" date="2016-01" db="EMBL/GenBank/DDBJ databases">
        <authorList>
            <person name="Vorgias C.E."/>
        </authorList>
    </citation>
    <scope>NUCLEOTIDE SEQUENCE [LARGE SCALE GENOMIC DNA]</scope>
</reference>
<evidence type="ECO:0000256" key="3">
    <source>
        <dbReference type="ARBA" id="ARBA00022691"/>
    </source>
</evidence>